<protein>
    <recommendedName>
        <fullName evidence="1">F-box domain-containing protein</fullName>
    </recommendedName>
</protein>
<dbReference type="Pfam" id="PF12937">
    <property type="entry name" value="F-box-like"/>
    <property type="match status" value="1"/>
</dbReference>
<dbReference type="InterPro" id="IPR001810">
    <property type="entry name" value="F-box_dom"/>
</dbReference>
<dbReference type="OrthoDB" id="2886535at2759"/>
<comment type="caution">
    <text evidence="2">The sequence shown here is derived from an EMBL/GenBank/DDBJ whole genome shotgun (WGS) entry which is preliminary data.</text>
</comment>
<dbReference type="SUPFAM" id="SSF52047">
    <property type="entry name" value="RNI-like"/>
    <property type="match status" value="1"/>
</dbReference>
<dbReference type="Gene3D" id="3.80.10.10">
    <property type="entry name" value="Ribonuclease Inhibitor"/>
    <property type="match status" value="1"/>
</dbReference>
<dbReference type="Gene3D" id="1.20.1280.50">
    <property type="match status" value="1"/>
</dbReference>
<evidence type="ECO:0000259" key="1">
    <source>
        <dbReference type="Pfam" id="PF12937"/>
    </source>
</evidence>
<dbReference type="Proteomes" id="UP001063166">
    <property type="component" value="Unassembled WGS sequence"/>
</dbReference>
<dbReference type="AlphaFoldDB" id="A0A9P3PS57"/>
<keyword evidence="3" id="KW-1185">Reference proteome</keyword>
<dbReference type="InterPro" id="IPR032675">
    <property type="entry name" value="LRR_dom_sf"/>
</dbReference>
<reference evidence="2" key="1">
    <citation type="submission" date="2022-07" db="EMBL/GenBank/DDBJ databases">
        <title>The genome of Lyophyllum shimeji provides insight into the initial evolution of ectomycorrhizal fungal genome.</title>
        <authorList>
            <person name="Kobayashi Y."/>
            <person name="Shibata T."/>
            <person name="Hirakawa H."/>
            <person name="Shigenobu S."/>
            <person name="Nishiyama T."/>
            <person name="Yamada A."/>
            <person name="Hasebe M."/>
            <person name="Kawaguchi M."/>
        </authorList>
    </citation>
    <scope>NUCLEOTIDE SEQUENCE</scope>
    <source>
        <strain evidence="2">AT787</strain>
    </source>
</reference>
<feature type="domain" description="F-box" evidence="1">
    <location>
        <begin position="32"/>
        <end position="73"/>
    </location>
</feature>
<evidence type="ECO:0000313" key="2">
    <source>
        <dbReference type="EMBL" id="GLB40578.1"/>
    </source>
</evidence>
<sequence length="501" mass="55852">MTFSHHPSPTAFVDATCAQVAAPPTQKTHDIKLPIELWLQILSYVAPPAIRAVSLTCSTFRWLAQPFLFKRFVVQLHAPTSKSPAIRRDTHPTDTVARLAVFSVPHLTIAMTEMRLVPSAPLADHAHELQPLSLLSINNCLVDTVFTALPSLINLRRLVLHDVVFTKDYLSALCHLPQLKDLELQSCRTSCATGDFPDLSLVPLESLVFDYPYNLQDHFRNPRFLALFLRSRKLKRIFAGPANDILFAITEAPPPPSLSTLEIPVSCVASPLFIQTLVHCANVEELSLYMAIGNTHLPPLDYLPPDVLPNLRSYHGPRTYAPWFTRDRNITTIDFSLPAQPHDLLTTLSGLANTVESLSCKVNSLDGALLRMIHTAFPSLKHLAISGTAVDIDCLASVLAVANMHRGLTSIQISVQTGEPRLTDSWGATVARMFLALLLRAYPLLERAKLVYQPQVSVVWNRPHGKKTKHVVDASELRIVKGEEPMKTNVIWDMLRFKSWH</sequence>
<dbReference type="InterPro" id="IPR036047">
    <property type="entry name" value="F-box-like_dom_sf"/>
</dbReference>
<accession>A0A9P3PS57</accession>
<name>A0A9P3PS57_LYOSH</name>
<dbReference type="SUPFAM" id="SSF81383">
    <property type="entry name" value="F-box domain"/>
    <property type="match status" value="1"/>
</dbReference>
<dbReference type="EMBL" id="BRPK01000008">
    <property type="protein sequence ID" value="GLB40578.1"/>
    <property type="molecule type" value="Genomic_DNA"/>
</dbReference>
<evidence type="ECO:0000313" key="3">
    <source>
        <dbReference type="Proteomes" id="UP001063166"/>
    </source>
</evidence>
<organism evidence="2 3">
    <name type="scientific">Lyophyllum shimeji</name>
    <name type="common">Hon-shimeji</name>
    <name type="synonym">Tricholoma shimeji</name>
    <dbReference type="NCBI Taxonomy" id="47721"/>
    <lineage>
        <taxon>Eukaryota</taxon>
        <taxon>Fungi</taxon>
        <taxon>Dikarya</taxon>
        <taxon>Basidiomycota</taxon>
        <taxon>Agaricomycotina</taxon>
        <taxon>Agaricomycetes</taxon>
        <taxon>Agaricomycetidae</taxon>
        <taxon>Agaricales</taxon>
        <taxon>Tricholomatineae</taxon>
        <taxon>Lyophyllaceae</taxon>
        <taxon>Lyophyllum</taxon>
    </lineage>
</organism>
<proteinExistence type="predicted"/>
<dbReference type="CDD" id="cd09917">
    <property type="entry name" value="F-box_SF"/>
    <property type="match status" value="1"/>
</dbReference>
<gene>
    <name evidence="2" type="ORF">LshimejAT787_0804490</name>
</gene>